<dbReference type="Proteomes" id="UP000606974">
    <property type="component" value="Unassembled WGS sequence"/>
</dbReference>
<evidence type="ECO:0000313" key="3">
    <source>
        <dbReference type="Proteomes" id="UP000606974"/>
    </source>
</evidence>
<evidence type="ECO:0000256" key="1">
    <source>
        <dbReference type="SAM" id="MobiDB-lite"/>
    </source>
</evidence>
<proteinExistence type="predicted"/>
<comment type="caution">
    <text evidence="2">The sequence shown here is derived from an EMBL/GenBank/DDBJ whole genome shotgun (WGS) entry which is preliminary data.</text>
</comment>
<reference evidence="2" key="1">
    <citation type="submission" date="2020-02" db="EMBL/GenBank/DDBJ databases">
        <authorList>
            <person name="Palmer J.M."/>
        </authorList>
    </citation>
    <scope>NUCLEOTIDE SEQUENCE</scope>
    <source>
        <strain evidence="2">EPUS1.4</strain>
        <tissue evidence="2">Thallus</tissue>
    </source>
</reference>
<dbReference type="EMBL" id="JAACFV010000058">
    <property type="protein sequence ID" value="KAF7508147.1"/>
    <property type="molecule type" value="Genomic_DNA"/>
</dbReference>
<feature type="region of interest" description="Disordered" evidence="1">
    <location>
        <begin position="20"/>
        <end position="42"/>
    </location>
</feature>
<evidence type="ECO:0000313" key="2">
    <source>
        <dbReference type="EMBL" id="KAF7508147.1"/>
    </source>
</evidence>
<organism evidence="2 3">
    <name type="scientific">Endocarpon pusillum</name>
    <dbReference type="NCBI Taxonomy" id="364733"/>
    <lineage>
        <taxon>Eukaryota</taxon>
        <taxon>Fungi</taxon>
        <taxon>Dikarya</taxon>
        <taxon>Ascomycota</taxon>
        <taxon>Pezizomycotina</taxon>
        <taxon>Eurotiomycetes</taxon>
        <taxon>Chaetothyriomycetidae</taxon>
        <taxon>Verrucariales</taxon>
        <taxon>Verrucariaceae</taxon>
        <taxon>Endocarpon</taxon>
    </lineage>
</organism>
<accession>A0A8H7AJL6</accession>
<keyword evidence="3" id="KW-1185">Reference proteome</keyword>
<name>A0A8H7AJL6_9EURO</name>
<gene>
    <name evidence="2" type="ORF">GJ744_009588</name>
</gene>
<protein>
    <submittedName>
        <fullName evidence="2">Uncharacterized protein</fullName>
    </submittedName>
</protein>
<dbReference type="AlphaFoldDB" id="A0A8H7AJL6"/>
<sequence>MLLTLEEKVANELAKHHHLGLNPESSMSTSELGRDQKDMGTGIDTEVDTEIDTDSGFHREALSLRVVWTPALPFFLGGDHKIFIPMLYTVLADCYEQEA</sequence>